<sequence length="124" mass="13720">MQPPPPDLEWATYGAALAHRARELRRRLKLTQEELSERSGVSRNMIQNIERGHATGKPGDPTNPTMKTLYSLSYALEAPPAVLLPDLASKVRQRSPSVATSPGIEEILRVDIAWPADLDVELPE</sequence>
<comment type="caution">
    <text evidence="3">The sequence shown here is derived from an EMBL/GenBank/DDBJ whole genome shotgun (WGS) entry which is preliminary data.</text>
</comment>
<name>A0A430HXZ8_9CORY</name>
<dbReference type="InterPro" id="IPR010982">
    <property type="entry name" value="Lambda_DNA-bd_dom_sf"/>
</dbReference>
<keyword evidence="4" id="KW-1185">Reference proteome</keyword>
<feature type="domain" description="HTH cro/C1-type" evidence="2">
    <location>
        <begin position="22"/>
        <end position="83"/>
    </location>
</feature>
<dbReference type="Pfam" id="PF01381">
    <property type="entry name" value="HTH_3"/>
    <property type="match status" value="1"/>
</dbReference>
<gene>
    <name evidence="3" type="ORF">EAH68_07145</name>
</gene>
<reference evidence="3 4" key="1">
    <citation type="submission" date="2018-12" db="EMBL/GenBank/DDBJ databases">
        <title>YIM 101343 draft genome.</title>
        <authorList>
            <person name="Chen X."/>
        </authorList>
    </citation>
    <scope>NUCLEOTIDE SEQUENCE [LARGE SCALE GENOMIC DNA]</scope>
    <source>
        <strain evidence="3 4">YIM 101343</strain>
    </source>
</reference>
<dbReference type="GO" id="GO:0003677">
    <property type="term" value="F:DNA binding"/>
    <property type="evidence" value="ECO:0007669"/>
    <property type="project" value="InterPro"/>
</dbReference>
<protein>
    <submittedName>
        <fullName evidence="3">XRE family transcriptional regulator</fullName>
    </submittedName>
</protein>
<dbReference type="RefSeq" id="WP_126120644.1">
    <property type="nucleotide sequence ID" value="NZ_RXHJ01000007.1"/>
</dbReference>
<dbReference type="AlphaFoldDB" id="A0A430HXZ8"/>
<accession>A0A430HXZ8</accession>
<dbReference type="Proteomes" id="UP000274907">
    <property type="component" value="Unassembled WGS sequence"/>
</dbReference>
<dbReference type="InterPro" id="IPR001387">
    <property type="entry name" value="Cro/C1-type_HTH"/>
</dbReference>
<dbReference type="SUPFAM" id="SSF47413">
    <property type="entry name" value="lambda repressor-like DNA-binding domains"/>
    <property type="match status" value="1"/>
</dbReference>
<evidence type="ECO:0000313" key="3">
    <source>
        <dbReference type="EMBL" id="RSZ63442.1"/>
    </source>
</evidence>
<proteinExistence type="predicted"/>
<evidence type="ECO:0000313" key="4">
    <source>
        <dbReference type="Proteomes" id="UP000274907"/>
    </source>
</evidence>
<dbReference type="OrthoDB" id="4559617at2"/>
<feature type="region of interest" description="Disordered" evidence="1">
    <location>
        <begin position="35"/>
        <end position="66"/>
    </location>
</feature>
<dbReference type="EMBL" id="RXHJ01000007">
    <property type="protein sequence ID" value="RSZ63442.1"/>
    <property type="molecule type" value="Genomic_DNA"/>
</dbReference>
<evidence type="ECO:0000259" key="2">
    <source>
        <dbReference type="PROSITE" id="PS50943"/>
    </source>
</evidence>
<evidence type="ECO:0000256" key="1">
    <source>
        <dbReference type="SAM" id="MobiDB-lite"/>
    </source>
</evidence>
<dbReference type="CDD" id="cd00093">
    <property type="entry name" value="HTH_XRE"/>
    <property type="match status" value="1"/>
</dbReference>
<dbReference type="Gene3D" id="1.10.260.40">
    <property type="entry name" value="lambda repressor-like DNA-binding domains"/>
    <property type="match status" value="1"/>
</dbReference>
<organism evidence="3 4">
    <name type="scientific">Corynebacterium hylobatis</name>
    <dbReference type="NCBI Taxonomy" id="1859290"/>
    <lineage>
        <taxon>Bacteria</taxon>
        <taxon>Bacillati</taxon>
        <taxon>Actinomycetota</taxon>
        <taxon>Actinomycetes</taxon>
        <taxon>Mycobacteriales</taxon>
        <taxon>Corynebacteriaceae</taxon>
        <taxon>Corynebacterium</taxon>
    </lineage>
</organism>
<dbReference type="PROSITE" id="PS50943">
    <property type="entry name" value="HTH_CROC1"/>
    <property type="match status" value="1"/>
</dbReference>
<dbReference type="SMART" id="SM00530">
    <property type="entry name" value="HTH_XRE"/>
    <property type="match status" value="1"/>
</dbReference>